<dbReference type="STRING" id="273121.WS1442"/>
<evidence type="ECO:0000256" key="8">
    <source>
        <dbReference type="ARBA" id="ARBA00047942"/>
    </source>
</evidence>
<dbReference type="AlphaFoldDB" id="Q7M8S7"/>
<evidence type="ECO:0000313" key="11">
    <source>
        <dbReference type="Proteomes" id="UP000000422"/>
    </source>
</evidence>
<organism evidence="11">
    <name type="scientific">Wolinella succinogenes (strain ATCC 29543 / DSM 1740 / CCUG 13145 / JCM 31913 / LMG 7466 / NCTC 11488 / FDC 602W)</name>
    <name type="common">Vibrio succinogenes</name>
    <dbReference type="NCBI Taxonomy" id="273121"/>
    <lineage>
        <taxon>Bacteria</taxon>
        <taxon>Pseudomonadati</taxon>
        <taxon>Campylobacterota</taxon>
        <taxon>Epsilonproteobacteria</taxon>
        <taxon>Campylobacterales</taxon>
        <taxon>Helicobacteraceae</taxon>
        <taxon>Wolinella</taxon>
    </lineage>
</organism>
<keyword evidence="7" id="KW-0238">DNA-binding</keyword>
<dbReference type="InterPro" id="IPR051537">
    <property type="entry name" value="DNA_Adenine_Mtase"/>
</dbReference>
<evidence type="ECO:0000256" key="4">
    <source>
        <dbReference type="ARBA" id="ARBA00022679"/>
    </source>
</evidence>
<dbReference type="PANTHER" id="PTHR42933:SF1">
    <property type="entry name" value="SITE-SPECIFIC DNA-METHYLTRANSFERASE (ADENINE-SPECIFIC)"/>
    <property type="match status" value="1"/>
</dbReference>
<evidence type="ECO:0000256" key="5">
    <source>
        <dbReference type="ARBA" id="ARBA00022691"/>
    </source>
</evidence>
<dbReference type="Gene3D" id="3.90.220.20">
    <property type="entry name" value="DNA methylase specificity domains"/>
    <property type="match status" value="1"/>
</dbReference>
<dbReference type="PROSITE" id="PS00092">
    <property type="entry name" value="N6_MTASE"/>
    <property type="match status" value="1"/>
</dbReference>
<proteinExistence type="inferred from homology"/>
<dbReference type="HOGENOM" id="CLU_434621_0_0_7"/>
<dbReference type="SUPFAM" id="SSF53335">
    <property type="entry name" value="S-adenosyl-L-methionine-dependent methyltransferases"/>
    <property type="match status" value="1"/>
</dbReference>
<dbReference type="GO" id="GO:0003677">
    <property type="term" value="F:DNA binding"/>
    <property type="evidence" value="ECO:0007669"/>
    <property type="project" value="UniProtKB-KW"/>
</dbReference>
<dbReference type="CDD" id="cd02440">
    <property type="entry name" value="AdoMet_MTases"/>
    <property type="match status" value="1"/>
</dbReference>
<dbReference type="GO" id="GO:0032259">
    <property type="term" value="P:methylation"/>
    <property type="evidence" value="ECO:0007669"/>
    <property type="project" value="UniProtKB-KW"/>
</dbReference>
<dbReference type="EMBL" id="BX571660">
    <property type="protein sequence ID" value="CAE10502.1"/>
    <property type="molecule type" value="Genomic_DNA"/>
</dbReference>
<dbReference type="Proteomes" id="UP000000422">
    <property type="component" value="Chromosome"/>
</dbReference>
<dbReference type="eggNOG" id="COG0286">
    <property type="taxonomic scope" value="Bacteria"/>
</dbReference>
<dbReference type="GO" id="GO:0009007">
    <property type="term" value="F:site-specific DNA-methyltransferase (adenine-specific) activity"/>
    <property type="evidence" value="ECO:0007669"/>
    <property type="project" value="UniProtKB-EC"/>
</dbReference>
<dbReference type="InterPro" id="IPR003356">
    <property type="entry name" value="DNA_methylase_A-5"/>
</dbReference>
<sequence>MRELLQMFDYIKRYHSDIFESLALALQFFIFKLEQKEALLEFVSLHHRRKEFRPLYEYDLKELMGEELYTRADPNLNVGKILKTIAETPLTPEIIEQFIHTITIKRTLNKLYVYSTPQEVNELIISLLDIAPKDEVYNPCYGMGTLFLSLSKRSKTIRLFGEELDGRLAKIAKLMARVGGIQEMHLFVNDILKKPVFKNEKGFRQFDKIVCNPPFSAHLGIEYLKNDERFSRYGILAKSSPELVFLTHALMHLKQRGVFIVRNQTLQKSFLEEKLRERMVEDRVIEAIIELPKNIFPHQSHDFSILVLAAHSDSILHIDATSERFWQKDGKYNRLIGIEEILALYRQKRESEYSKLTPIEEIDIHDLRAQNYLRFCALKPQKTLSLASLKPLIFRGQRVYGGSKDVPLEYLDIGIQDFAPYCFTDHRGTLRSSGDREKILRYALKPYDILLPLRGSSPKVTLLGEGYRDKLAIANAGIIVIRLPQKEKAIALYLYLFSKEGQKLVSGLYESSAASIITPENLLELALPASFEHDSSKRFATLERLAKEIASLEEEIDRIR</sequence>
<dbReference type="PRINTS" id="PR00507">
    <property type="entry name" value="N12N6MTFRASE"/>
</dbReference>
<dbReference type="Gene3D" id="3.40.50.150">
    <property type="entry name" value="Vaccinia Virus protein VP39"/>
    <property type="match status" value="1"/>
</dbReference>
<dbReference type="RefSeq" id="WP_011139286.1">
    <property type="nucleotide sequence ID" value="NC_005090.1"/>
</dbReference>
<keyword evidence="4" id="KW-0808">Transferase</keyword>
<keyword evidence="6" id="KW-0680">Restriction system</keyword>
<feature type="domain" description="DNA methylase adenine-specific" evidence="9">
    <location>
        <begin position="114"/>
        <end position="366"/>
    </location>
</feature>
<accession>Q7M8S7</accession>
<evidence type="ECO:0000256" key="2">
    <source>
        <dbReference type="ARBA" id="ARBA00011900"/>
    </source>
</evidence>
<dbReference type="InterPro" id="IPR029063">
    <property type="entry name" value="SAM-dependent_MTases_sf"/>
</dbReference>
<dbReference type="GO" id="GO:0009307">
    <property type="term" value="P:DNA restriction-modification system"/>
    <property type="evidence" value="ECO:0007669"/>
    <property type="project" value="UniProtKB-KW"/>
</dbReference>
<name>Q7M8S7_WOLSU</name>
<dbReference type="EC" id="2.1.1.72" evidence="2"/>
<dbReference type="InterPro" id="IPR002052">
    <property type="entry name" value="DNA_methylase_N6_adenine_CS"/>
</dbReference>
<evidence type="ECO:0000256" key="1">
    <source>
        <dbReference type="ARBA" id="ARBA00006594"/>
    </source>
</evidence>
<dbReference type="GO" id="GO:0008170">
    <property type="term" value="F:N-methyltransferase activity"/>
    <property type="evidence" value="ECO:0007669"/>
    <property type="project" value="InterPro"/>
</dbReference>
<keyword evidence="11" id="KW-1185">Reference proteome</keyword>
<evidence type="ECO:0000256" key="3">
    <source>
        <dbReference type="ARBA" id="ARBA00022603"/>
    </source>
</evidence>
<reference evidence="10 11" key="1">
    <citation type="journal article" date="2003" name="Proc. Natl. Acad. Sci. U.S.A.">
        <title>Complete genome sequence and analysis of Wolinella succinogenes.</title>
        <authorList>
            <person name="Baar C."/>
            <person name="Eppinger M."/>
            <person name="Raddatz G."/>
            <person name="Simon JM."/>
            <person name="Lanz C."/>
            <person name="Klimmek O."/>
            <person name="Nandakumar R."/>
            <person name="Gross R."/>
            <person name="Rosinus A."/>
            <person name="Keller H."/>
            <person name="Jagtap P."/>
            <person name="Linke B."/>
            <person name="Meyer F."/>
            <person name="Lederer H."/>
            <person name="Schuster S.C."/>
        </authorList>
    </citation>
    <scope>NUCLEOTIDE SEQUENCE [LARGE SCALE GENOMIC DNA]</scope>
    <source>
        <strain evidence="11">ATCC 29543 / DSM 1740 / CCUG 13145 / JCM 31913 / LMG 7466 / NCTC 11488 / FDC 602W</strain>
    </source>
</reference>
<dbReference type="SUPFAM" id="SSF116734">
    <property type="entry name" value="DNA methylase specificity domain"/>
    <property type="match status" value="1"/>
</dbReference>
<evidence type="ECO:0000313" key="10">
    <source>
        <dbReference type="EMBL" id="CAE10502.1"/>
    </source>
</evidence>
<dbReference type="InterPro" id="IPR044946">
    <property type="entry name" value="Restrct_endonuc_typeI_TRD_sf"/>
</dbReference>
<evidence type="ECO:0000256" key="7">
    <source>
        <dbReference type="ARBA" id="ARBA00023125"/>
    </source>
</evidence>
<evidence type="ECO:0000259" key="9">
    <source>
        <dbReference type="Pfam" id="PF02384"/>
    </source>
</evidence>
<dbReference type="PANTHER" id="PTHR42933">
    <property type="entry name" value="SLR6095 PROTEIN"/>
    <property type="match status" value="1"/>
</dbReference>
<dbReference type="KEGG" id="wsu:WS1442"/>
<keyword evidence="5" id="KW-0949">S-adenosyl-L-methionine</keyword>
<gene>
    <name evidence="10" type="primary">HSDM_2</name>
    <name evidence="10" type="ordered locus">WS1442</name>
</gene>
<comment type="catalytic activity">
    <reaction evidence="8">
        <text>a 2'-deoxyadenosine in DNA + S-adenosyl-L-methionine = an N(6)-methyl-2'-deoxyadenosine in DNA + S-adenosyl-L-homocysteine + H(+)</text>
        <dbReference type="Rhea" id="RHEA:15197"/>
        <dbReference type="Rhea" id="RHEA-COMP:12418"/>
        <dbReference type="Rhea" id="RHEA-COMP:12419"/>
        <dbReference type="ChEBI" id="CHEBI:15378"/>
        <dbReference type="ChEBI" id="CHEBI:57856"/>
        <dbReference type="ChEBI" id="CHEBI:59789"/>
        <dbReference type="ChEBI" id="CHEBI:90615"/>
        <dbReference type="ChEBI" id="CHEBI:90616"/>
        <dbReference type="EC" id="2.1.1.72"/>
    </reaction>
</comment>
<dbReference type="Pfam" id="PF02384">
    <property type="entry name" value="N6_Mtase"/>
    <property type="match status" value="1"/>
</dbReference>
<comment type="similarity">
    <text evidence="1">Belongs to the N(4)/N(6)-methyltransferase family.</text>
</comment>
<keyword evidence="3" id="KW-0489">Methyltransferase</keyword>
<protein>
    <recommendedName>
        <fullName evidence="2">site-specific DNA-methyltransferase (adenine-specific)</fullName>
        <ecNumber evidence="2">2.1.1.72</ecNumber>
    </recommendedName>
</protein>
<evidence type="ECO:0000256" key="6">
    <source>
        <dbReference type="ARBA" id="ARBA00022747"/>
    </source>
</evidence>